<dbReference type="Gene3D" id="2.60.40.420">
    <property type="entry name" value="Cupredoxins - blue copper proteins"/>
    <property type="match status" value="1"/>
</dbReference>
<evidence type="ECO:0000259" key="2">
    <source>
        <dbReference type="Pfam" id="PF13473"/>
    </source>
</evidence>
<feature type="transmembrane region" description="Helical" evidence="1">
    <location>
        <begin position="20"/>
        <end position="41"/>
    </location>
</feature>
<dbReference type="AlphaFoldDB" id="A0A540VI63"/>
<dbReference type="EMBL" id="VIGC01000008">
    <property type="protein sequence ID" value="TQE96382.1"/>
    <property type="molecule type" value="Genomic_DNA"/>
</dbReference>
<accession>A0A540VI63</accession>
<sequence length="153" mass="16625">MGSKSRRLRRQPPPRSQRPFGPLAYGLLVVAVLGLAGYLLVKAFVRPPLPELAGHVIDVAADMGGFDRKEIRVKAGEPVTIRLRSLDNQYHTDGGGQHQWAVDELNVSVIAPPLGSNTITFTPTEPGEYQFYCDICCGGRANPNMQGTLIVEA</sequence>
<dbReference type="InParanoid" id="A0A540VI63"/>
<proteinExistence type="predicted"/>
<dbReference type="OrthoDB" id="9816061at2"/>
<feature type="domain" description="EfeO-type cupredoxin-like" evidence="2">
    <location>
        <begin position="51"/>
        <end position="151"/>
    </location>
</feature>
<keyword evidence="1" id="KW-0812">Transmembrane</keyword>
<keyword evidence="1" id="KW-0472">Membrane</keyword>
<keyword evidence="4" id="KW-1185">Reference proteome</keyword>
<dbReference type="Pfam" id="PF13473">
    <property type="entry name" value="Cupredoxin_1"/>
    <property type="match status" value="1"/>
</dbReference>
<keyword evidence="1" id="KW-1133">Transmembrane helix</keyword>
<organism evidence="3 4">
    <name type="scientific">Litorilinea aerophila</name>
    <dbReference type="NCBI Taxonomy" id="1204385"/>
    <lineage>
        <taxon>Bacteria</taxon>
        <taxon>Bacillati</taxon>
        <taxon>Chloroflexota</taxon>
        <taxon>Caldilineae</taxon>
        <taxon>Caldilineales</taxon>
        <taxon>Caldilineaceae</taxon>
        <taxon>Litorilinea</taxon>
    </lineage>
</organism>
<protein>
    <submittedName>
        <fullName evidence="3">Cupredoxin domain-containing protein</fullName>
    </submittedName>
</protein>
<dbReference type="SUPFAM" id="SSF49503">
    <property type="entry name" value="Cupredoxins"/>
    <property type="match status" value="1"/>
</dbReference>
<evidence type="ECO:0000256" key="1">
    <source>
        <dbReference type="SAM" id="Phobius"/>
    </source>
</evidence>
<name>A0A540VI63_9CHLR</name>
<dbReference type="InterPro" id="IPR008972">
    <property type="entry name" value="Cupredoxin"/>
</dbReference>
<reference evidence="3 4" key="1">
    <citation type="submission" date="2019-06" db="EMBL/GenBank/DDBJ databases">
        <title>Genome sequence of Litorilinea aerophila BAA-2444.</title>
        <authorList>
            <person name="Maclea K.S."/>
            <person name="Maurais E.G."/>
            <person name="Iannazzi L.C."/>
        </authorList>
    </citation>
    <scope>NUCLEOTIDE SEQUENCE [LARGE SCALE GENOMIC DNA]</scope>
    <source>
        <strain evidence="3 4">ATCC BAA-2444</strain>
    </source>
</reference>
<dbReference type="Proteomes" id="UP000317371">
    <property type="component" value="Unassembled WGS sequence"/>
</dbReference>
<gene>
    <name evidence="3" type="ORF">FKZ61_07780</name>
</gene>
<dbReference type="InterPro" id="IPR028096">
    <property type="entry name" value="EfeO_Cupredoxin"/>
</dbReference>
<comment type="caution">
    <text evidence="3">The sequence shown here is derived from an EMBL/GenBank/DDBJ whole genome shotgun (WGS) entry which is preliminary data.</text>
</comment>
<evidence type="ECO:0000313" key="4">
    <source>
        <dbReference type="Proteomes" id="UP000317371"/>
    </source>
</evidence>
<evidence type="ECO:0000313" key="3">
    <source>
        <dbReference type="EMBL" id="TQE96382.1"/>
    </source>
</evidence>